<dbReference type="PROSITE" id="PS51683">
    <property type="entry name" value="SAM_OMT_II"/>
    <property type="match status" value="1"/>
</dbReference>
<name>A0A3N1GZP2_9PSEU</name>
<dbReference type="Proteomes" id="UP000268727">
    <property type="component" value="Unassembled WGS sequence"/>
</dbReference>
<evidence type="ECO:0000256" key="2">
    <source>
        <dbReference type="ARBA" id="ARBA00022679"/>
    </source>
</evidence>
<organism evidence="6 7">
    <name type="scientific">Saccharothrix texasensis</name>
    <dbReference type="NCBI Taxonomy" id="103734"/>
    <lineage>
        <taxon>Bacteria</taxon>
        <taxon>Bacillati</taxon>
        <taxon>Actinomycetota</taxon>
        <taxon>Actinomycetes</taxon>
        <taxon>Pseudonocardiales</taxon>
        <taxon>Pseudonocardiaceae</taxon>
        <taxon>Saccharothrix</taxon>
    </lineage>
</organism>
<dbReference type="InterPro" id="IPR036390">
    <property type="entry name" value="WH_DNA-bd_sf"/>
</dbReference>
<feature type="domain" description="O-methyltransferase dimerisation" evidence="5">
    <location>
        <begin position="204"/>
        <end position="278"/>
    </location>
</feature>
<dbReference type="InterPro" id="IPR029063">
    <property type="entry name" value="SAM-dependent_MTases_sf"/>
</dbReference>
<dbReference type="InterPro" id="IPR016461">
    <property type="entry name" value="COMT-like"/>
</dbReference>
<dbReference type="PANTHER" id="PTHR43712">
    <property type="entry name" value="PUTATIVE (AFU_ORTHOLOGUE AFUA_4G14580)-RELATED"/>
    <property type="match status" value="1"/>
</dbReference>
<evidence type="ECO:0000256" key="3">
    <source>
        <dbReference type="ARBA" id="ARBA00022691"/>
    </source>
</evidence>
<dbReference type="InterPro" id="IPR036388">
    <property type="entry name" value="WH-like_DNA-bd_sf"/>
</dbReference>
<accession>A0A3N1GZP2</accession>
<dbReference type="OrthoDB" id="3804952at2"/>
<evidence type="ECO:0000256" key="1">
    <source>
        <dbReference type="ARBA" id="ARBA00022603"/>
    </source>
</evidence>
<dbReference type="AlphaFoldDB" id="A0A3N1GZP2"/>
<dbReference type="SUPFAM" id="SSF53335">
    <property type="entry name" value="S-adenosyl-L-methionine-dependent methyltransferases"/>
    <property type="match status" value="1"/>
</dbReference>
<evidence type="ECO:0000259" key="4">
    <source>
        <dbReference type="Pfam" id="PF00891"/>
    </source>
</evidence>
<evidence type="ECO:0000313" key="6">
    <source>
        <dbReference type="EMBL" id="ROP35442.1"/>
    </source>
</evidence>
<dbReference type="InterPro" id="IPR012967">
    <property type="entry name" value="COMT_dimerisation"/>
</dbReference>
<dbReference type="EMBL" id="RJKM01000001">
    <property type="protein sequence ID" value="ROP35442.1"/>
    <property type="molecule type" value="Genomic_DNA"/>
</dbReference>
<sequence length="527" mass="55579">MSVTVSGVPGVLGGRDLDRLTATVAFLRDRGTGDALAAVVGAEPSACLVRHLEFGRAAVFVASARPAGLVGVLAGLGVDAPEPRPDEVVRGRAGQELDVRVVRGAVGSREVRLLVPRAEMPEAEREAESHVAFRVTDADDVVLRGACATLRDSGLTPDGGGYDGQDTTLCFRGTTRLVLHAPGHHAEALEHHLGRPDQPRRSMLDLMTGAWRTRAVAAAAELGIADQLADGPLDTADLAARTGSRPDKLRRVLAYLAGLGVLGRDGERWSLTEVGTLLRDDVAGSQRDLARIYGGLFYRSFSGLEHAVRTGESGFSHVYGAQPFEHFAANPADARLFEGAMAAGTAFLGLVPGLLDLPDTGTVVDVGGGDGRLLDLVLAAGPGLRGVLFDRPHVIGAATDVLAGHGARASVVAGDFFHDPVPSGADLYLLSRIMHDWDDERCSVILRNVRAAMAEGATLALVERPIQGDPRTLLPLAFNVHMMVNTVQGGERTTEEHRSLLAANGFVLDDIRELPLDMAVLVARAAV</sequence>
<protein>
    <submittedName>
        <fullName evidence="6">Methyltransferase family protein</fullName>
    </submittedName>
</protein>
<keyword evidence="3" id="KW-0949">S-adenosyl-L-methionine</keyword>
<dbReference type="Gene3D" id="1.10.287.1350">
    <property type="match status" value="1"/>
</dbReference>
<keyword evidence="1 6" id="KW-0489">Methyltransferase</keyword>
<reference evidence="6 7" key="1">
    <citation type="submission" date="2018-11" db="EMBL/GenBank/DDBJ databases">
        <title>Sequencing the genomes of 1000 actinobacteria strains.</title>
        <authorList>
            <person name="Klenk H.-P."/>
        </authorList>
    </citation>
    <scope>NUCLEOTIDE SEQUENCE [LARGE SCALE GENOMIC DNA]</scope>
    <source>
        <strain evidence="6 7">DSM 44231</strain>
    </source>
</reference>
<dbReference type="Gene3D" id="3.40.50.150">
    <property type="entry name" value="Vaccinia Virus protein VP39"/>
    <property type="match status" value="1"/>
</dbReference>
<gene>
    <name evidence="6" type="ORF">EDD40_0671</name>
</gene>
<dbReference type="PANTHER" id="PTHR43712:SF2">
    <property type="entry name" value="O-METHYLTRANSFERASE CICE"/>
    <property type="match status" value="1"/>
</dbReference>
<dbReference type="GO" id="GO:0008171">
    <property type="term" value="F:O-methyltransferase activity"/>
    <property type="evidence" value="ECO:0007669"/>
    <property type="project" value="InterPro"/>
</dbReference>
<dbReference type="SUPFAM" id="SSF46785">
    <property type="entry name" value="Winged helix' DNA-binding domain"/>
    <property type="match status" value="1"/>
</dbReference>
<dbReference type="GO" id="GO:0046983">
    <property type="term" value="F:protein dimerization activity"/>
    <property type="evidence" value="ECO:0007669"/>
    <property type="project" value="InterPro"/>
</dbReference>
<evidence type="ECO:0000259" key="5">
    <source>
        <dbReference type="Pfam" id="PF08100"/>
    </source>
</evidence>
<comment type="caution">
    <text evidence="6">The sequence shown here is derived from an EMBL/GenBank/DDBJ whole genome shotgun (WGS) entry which is preliminary data.</text>
</comment>
<proteinExistence type="predicted"/>
<feature type="domain" description="O-methyltransferase C-terminal" evidence="4">
    <location>
        <begin position="301"/>
        <end position="506"/>
    </location>
</feature>
<dbReference type="Pfam" id="PF00891">
    <property type="entry name" value="Methyltransf_2"/>
    <property type="match status" value="1"/>
</dbReference>
<evidence type="ECO:0000313" key="7">
    <source>
        <dbReference type="Proteomes" id="UP000268727"/>
    </source>
</evidence>
<dbReference type="Pfam" id="PF08100">
    <property type="entry name" value="Dimerisation"/>
    <property type="match status" value="1"/>
</dbReference>
<dbReference type="RefSeq" id="WP_123741586.1">
    <property type="nucleotide sequence ID" value="NZ_RJKM01000001.1"/>
</dbReference>
<keyword evidence="7" id="KW-1185">Reference proteome</keyword>
<dbReference type="InterPro" id="IPR001077">
    <property type="entry name" value="COMT_C"/>
</dbReference>
<keyword evidence="2 6" id="KW-0808">Transferase</keyword>
<dbReference type="Gene3D" id="1.10.10.10">
    <property type="entry name" value="Winged helix-like DNA-binding domain superfamily/Winged helix DNA-binding domain"/>
    <property type="match status" value="1"/>
</dbReference>
<dbReference type="GO" id="GO:0032259">
    <property type="term" value="P:methylation"/>
    <property type="evidence" value="ECO:0007669"/>
    <property type="project" value="UniProtKB-KW"/>
</dbReference>